<evidence type="ECO:0000313" key="1">
    <source>
        <dbReference type="EMBL" id="KAI0293486.1"/>
    </source>
</evidence>
<comment type="caution">
    <text evidence="1">The sequence shown here is derived from an EMBL/GenBank/DDBJ whole genome shotgun (WGS) entry which is preliminary data.</text>
</comment>
<protein>
    <submittedName>
        <fullName evidence="1">Uncharacterized protein</fullName>
    </submittedName>
</protein>
<organism evidence="1 2">
    <name type="scientific">Multifurca ochricompacta</name>
    <dbReference type="NCBI Taxonomy" id="376703"/>
    <lineage>
        <taxon>Eukaryota</taxon>
        <taxon>Fungi</taxon>
        <taxon>Dikarya</taxon>
        <taxon>Basidiomycota</taxon>
        <taxon>Agaricomycotina</taxon>
        <taxon>Agaricomycetes</taxon>
        <taxon>Russulales</taxon>
        <taxon>Russulaceae</taxon>
        <taxon>Multifurca</taxon>
    </lineage>
</organism>
<dbReference type="Proteomes" id="UP001203297">
    <property type="component" value="Unassembled WGS sequence"/>
</dbReference>
<reference evidence="1" key="1">
    <citation type="journal article" date="2022" name="New Phytol.">
        <title>Evolutionary transition to the ectomycorrhizal habit in the genomes of a hyperdiverse lineage of mushroom-forming fungi.</title>
        <authorList>
            <person name="Looney B."/>
            <person name="Miyauchi S."/>
            <person name="Morin E."/>
            <person name="Drula E."/>
            <person name="Courty P.E."/>
            <person name="Kohler A."/>
            <person name="Kuo A."/>
            <person name="LaButti K."/>
            <person name="Pangilinan J."/>
            <person name="Lipzen A."/>
            <person name="Riley R."/>
            <person name="Andreopoulos W."/>
            <person name="He G."/>
            <person name="Johnson J."/>
            <person name="Nolan M."/>
            <person name="Tritt A."/>
            <person name="Barry K.W."/>
            <person name="Grigoriev I.V."/>
            <person name="Nagy L.G."/>
            <person name="Hibbett D."/>
            <person name="Henrissat B."/>
            <person name="Matheny P.B."/>
            <person name="Labbe J."/>
            <person name="Martin F.M."/>
        </authorList>
    </citation>
    <scope>NUCLEOTIDE SEQUENCE</scope>
    <source>
        <strain evidence="1">BPL690</strain>
    </source>
</reference>
<dbReference type="AlphaFoldDB" id="A0AAD4LWN1"/>
<keyword evidence="2" id="KW-1185">Reference proteome</keyword>
<accession>A0AAD4LWN1</accession>
<name>A0AAD4LWN1_9AGAM</name>
<gene>
    <name evidence="1" type="ORF">B0F90DRAFT_1762680</name>
</gene>
<evidence type="ECO:0000313" key="2">
    <source>
        <dbReference type="Proteomes" id="UP001203297"/>
    </source>
</evidence>
<dbReference type="EMBL" id="WTXG01000095">
    <property type="protein sequence ID" value="KAI0293486.1"/>
    <property type="molecule type" value="Genomic_DNA"/>
</dbReference>
<proteinExistence type="predicted"/>
<sequence length="228" mass="25311">MRVSAHRLGQLVQQFLSVKPATVLVHTDMFAALRRRRHHDSFSTRTVLDSPISIGPDCDSKFDVETETVPDDRTLVESRRASTLPDESDSISLSDPYVDKICLKTTQYATTCPLMSSELPVKQALLSIIYPLPTSEDLLAHEPTLPPPTVDTPSITPPLCISRALSPPPTHYKRRRACIISSEDHNPGLDPMSVKHAHLPPPNNIESDNHGLTCKIHIDPCSPIRFPF</sequence>